<evidence type="ECO:0000256" key="1">
    <source>
        <dbReference type="SAM" id="SignalP"/>
    </source>
</evidence>
<organism evidence="2 3">
    <name type="scientific">Stephania japonica</name>
    <dbReference type="NCBI Taxonomy" id="461633"/>
    <lineage>
        <taxon>Eukaryota</taxon>
        <taxon>Viridiplantae</taxon>
        <taxon>Streptophyta</taxon>
        <taxon>Embryophyta</taxon>
        <taxon>Tracheophyta</taxon>
        <taxon>Spermatophyta</taxon>
        <taxon>Magnoliopsida</taxon>
        <taxon>Ranunculales</taxon>
        <taxon>Menispermaceae</taxon>
        <taxon>Menispermoideae</taxon>
        <taxon>Cissampelideae</taxon>
        <taxon>Stephania</taxon>
    </lineage>
</organism>
<evidence type="ECO:0000313" key="2">
    <source>
        <dbReference type="EMBL" id="KAK9096648.1"/>
    </source>
</evidence>
<comment type="caution">
    <text evidence="2">The sequence shown here is derived from an EMBL/GenBank/DDBJ whole genome shotgun (WGS) entry which is preliminary data.</text>
</comment>
<dbReference type="EMBL" id="JBBNAE010000009">
    <property type="protein sequence ID" value="KAK9096648.1"/>
    <property type="molecule type" value="Genomic_DNA"/>
</dbReference>
<gene>
    <name evidence="2" type="ORF">Sjap_022145</name>
</gene>
<evidence type="ECO:0008006" key="4">
    <source>
        <dbReference type="Google" id="ProtNLM"/>
    </source>
</evidence>
<accession>A0AAP0EU10</accession>
<keyword evidence="3" id="KW-1185">Reference proteome</keyword>
<feature type="signal peptide" evidence="1">
    <location>
        <begin position="1"/>
        <end position="22"/>
    </location>
</feature>
<keyword evidence="1" id="KW-0732">Signal</keyword>
<proteinExistence type="predicted"/>
<name>A0AAP0EU10_9MAGN</name>
<feature type="chain" id="PRO_5042823076" description="Secreted protein" evidence="1">
    <location>
        <begin position="23"/>
        <end position="73"/>
    </location>
</feature>
<reference evidence="2 3" key="1">
    <citation type="submission" date="2024-01" db="EMBL/GenBank/DDBJ databases">
        <title>Genome assemblies of Stephania.</title>
        <authorList>
            <person name="Yang L."/>
        </authorList>
    </citation>
    <scope>NUCLEOTIDE SEQUENCE [LARGE SCALE GENOMIC DNA]</scope>
    <source>
        <strain evidence="2">QJT</strain>
        <tissue evidence="2">Leaf</tissue>
    </source>
</reference>
<evidence type="ECO:0000313" key="3">
    <source>
        <dbReference type="Proteomes" id="UP001417504"/>
    </source>
</evidence>
<dbReference type="Pfam" id="PF14223">
    <property type="entry name" value="Retrotran_gag_2"/>
    <property type="match status" value="1"/>
</dbReference>
<protein>
    <recommendedName>
        <fullName evidence="4">Secreted protein</fullName>
    </recommendedName>
</protein>
<dbReference type="Proteomes" id="UP001417504">
    <property type="component" value="Unassembled WGS sequence"/>
</dbReference>
<sequence length="73" mass="8637">MHFLLVALHVVYVLNTPKPVESNDKTVEQIKKRQKWDTNDQVCKGHILNTMKDSMFDLYYNVHSTRNCGRNWS</sequence>
<dbReference type="AlphaFoldDB" id="A0AAP0EU10"/>